<feature type="region of interest" description="Disordered" evidence="6">
    <location>
        <begin position="365"/>
        <end position="389"/>
    </location>
</feature>
<dbReference type="AlphaFoldDB" id="A0A8K0JPN5"/>
<dbReference type="GO" id="GO:0033617">
    <property type="term" value="P:mitochondrial respiratory chain complex IV assembly"/>
    <property type="evidence" value="ECO:0007669"/>
    <property type="project" value="TreeGrafter"/>
</dbReference>
<comment type="caution">
    <text evidence="8">The sequence shown here is derived from an EMBL/GenBank/DDBJ whole genome shotgun (WGS) entry which is preliminary data.</text>
</comment>
<evidence type="ECO:0000313" key="8">
    <source>
        <dbReference type="EMBL" id="KAG7562393.1"/>
    </source>
</evidence>
<dbReference type="InterPro" id="IPR001708">
    <property type="entry name" value="YidC/ALB3/OXA1/COX18"/>
</dbReference>
<evidence type="ECO:0000256" key="2">
    <source>
        <dbReference type="ARBA" id="ARBA00009877"/>
    </source>
</evidence>
<dbReference type="Proteomes" id="UP000812966">
    <property type="component" value="Unassembled WGS sequence"/>
</dbReference>
<feature type="transmembrane region" description="Helical" evidence="7">
    <location>
        <begin position="24"/>
        <end position="46"/>
    </location>
</feature>
<sequence length="389" mass="42376">MTLPSFDVFTPLSTMFLSHPLPTYTGSIIVLTLLTRTLITLPITIWSRAHMVRLRKIVAPILKRKNTNLALSLVPECRKLGLTHKEYVQVLQGEIKKARKETLKEYGVRPRLTAFLPPLVHLPIFLGLSLTIREATRLATELNTVSISANLSGQSDAEAMAQQIDPQVTQTGLDNAASILANTPDMTTHLAAFLQEHPFHLTSLIDPDSSLILPFIVGIAAFSNVELMQTWRDSSRSLSANPGSDAHSNAGGQRGKTGKIVPDPRRETPRPKRSVLEDAPAVGDGVAGEGAEKRAEAISLSSRIIGFALRGLAVASVGFAAEAPAAVAIYWATSTVYTLVQNGILLQLEKQDKLPFVVPKRLRKAQAAPIPEPSTKHQSTLPRRLARRR</sequence>
<dbReference type="PANTHER" id="PTHR12428">
    <property type="entry name" value="OXA1"/>
    <property type="match status" value="1"/>
</dbReference>
<proteinExistence type="inferred from homology"/>
<evidence type="ECO:0000256" key="7">
    <source>
        <dbReference type="SAM" id="Phobius"/>
    </source>
</evidence>
<accession>A0A8K0JPN5</accession>
<feature type="compositionally biased region" description="Polar residues" evidence="6">
    <location>
        <begin position="236"/>
        <end position="251"/>
    </location>
</feature>
<evidence type="ECO:0000256" key="6">
    <source>
        <dbReference type="SAM" id="MobiDB-lite"/>
    </source>
</evidence>
<name>A0A8K0JPN5_9TREE</name>
<evidence type="ECO:0000256" key="5">
    <source>
        <dbReference type="ARBA" id="ARBA00023136"/>
    </source>
</evidence>
<evidence type="ECO:0000256" key="3">
    <source>
        <dbReference type="ARBA" id="ARBA00022692"/>
    </source>
</evidence>
<evidence type="ECO:0000313" key="9">
    <source>
        <dbReference type="Proteomes" id="UP000812966"/>
    </source>
</evidence>
<dbReference type="PANTHER" id="PTHR12428:SF65">
    <property type="entry name" value="CYTOCHROME C OXIDASE ASSEMBLY PROTEIN COX18, MITOCHONDRIAL"/>
    <property type="match status" value="1"/>
</dbReference>
<feature type="region of interest" description="Disordered" evidence="6">
    <location>
        <begin position="235"/>
        <end position="288"/>
    </location>
</feature>
<dbReference type="GO" id="GO:0032979">
    <property type="term" value="P:protein insertion into mitochondrial inner membrane from matrix"/>
    <property type="evidence" value="ECO:0007669"/>
    <property type="project" value="TreeGrafter"/>
</dbReference>
<keyword evidence="4 7" id="KW-1133">Transmembrane helix</keyword>
<dbReference type="EMBL" id="JABELV010000033">
    <property type="protein sequence ID" value="KAG7562393.1"/>
    <property type="molecule type" value="Genomic_DNA"/>
</dbReference>
<evidence type="ECO:0000256" key="4">
    <source>
        <dbReference type="ARBA" id="ARBA00022989"/>
    </source>
</evidence>
<organism evidence="8 9">
    <name type="scientific">Filobasidium floriforme</name>
    <dbReference type="NCBI Taxonomy" id="5210"/>
    <lineage>
        <taxon>Eukaryota</taxon>
        <taxon>Fungi</taxon>
        <taxon>Dikarya</taxon>
        <taxon>Basidiomycota</taxon>
        <taxon>Agaricomycotina</taxon>
        <taxon>Tremellomycetes</taxon>
        <taxon>Filobasidiales</taxon>
        <taxon>Filobasidiaceae</taxon>
        <taxon>Filobasidium</taxon>
    </lineage>
</organism>
<reference evidence="8" key="1">
    <citation type="submission" date="2020-04" db="EMBL/GenBank/DDBJ databases">
        <title>Analysis of mating type loci in Filobasidium floriforme.</title>
        <authorList>
            <person name="Nowrousian M."/>
        </authorList>
    </citation>
    <scope>NUCLEOTIDE SEQUENCE</scope>
    <source>
        <strain evidence="8">CBS 6242</strain>
    </source>
</reference>
<comment type="subcellular location">
    <subcellularLocation>
        <location evidence="1">Membrane</location>
        <topology evidence="1">Multi-pass membrane protein</topology>
    </subcellularLocation>
</comment>
<comment type="similarity">
    <text evidence="2">Belongs to the OXA1/ALB3/YidC family.</text>
</comment>
<gene>
    <name evidence="8" type="ORF">FFLO_02173</name>
</gene>
<dbReference type="GO" id="GO:0005743">
    <property type="term" value="C:mitochondrial inner membrane"/>
    <property type="evidence" value="ECO:0007669"/>
    <property type="project" value="TreeGrafter"/>
</dbReference>
<protein>
    <submittedName>
        <fullName evidence="8">Uncharacterized protein</fullName>
    </submittedName>
</protein>
<keyword evidence="5 7" id="KW-0472">Membrane</keyword>
<feature type="compositionally biased region" description="Basic and acidic residues" evidence="6">
    <location>
        <begin position="262"/>
        <end position="276"/>
    </location>
</feature>
<keyword evidence="3 7" id="KW-0812">Transmembrane</keyword>
<keyword evidence="9" id="KW-1185">Reference proteome</keyword>
<evidence type="ECO:0000256" key="1">
    <source>
        <dbReference type="ARBA" id="ARBA00004141"/>
    </source>
</evidence>
<dbReference type="GO" id="GO:0032977">
    <property type="term" value="F:membrane insertase activity"/>
    <property type="evidence" value="ECO:0007669"/>
    <property type="project" value="InterPro"/>
</dbReference>
<dbReference type="OrthoDB" id="2436667at2759"/>